<dbReference type="EMBL" id="NHPJ01000081">
    <property type="protein sequence ID" value="OYR56649.1"/>
    <property type="molecule type" value="Genomic_DNA"/>
</dbReference>
<name>A0A256IJC5_9EURY</name>
<dbReference type="SMART" id="SM00382">
    <property type="entry name" value="AAA"/>
    <property type="match status" value="1"/>
</dbReference>
<keyword evidence="2" id="KW-1133">Transmembrane helix</keyword>
<keyword evidence="2" id="KW-0812">Transmembrane</keyword>
<dbReference type="Gene3D" id="1.10.8.60">
    <property type="match status" value="1"/>
</dbReference>
<evidence type="ECO:0000256" key="1">
    <source>
        <dbReference type="SAM" id="MobiDB-lite"/>
    </source>
</evidence>
<feature type="region of interest" description="Disordered" evidence="1">
    <location>
        <begin position="160"/>
        <end position="230"/>
    </location>
</feature>
<feature type="region of interest" description="Disordered" evidence="1">
    <location>
        <begin position="1"/>
        <end position="25"/>
    </location>
</feature>
<feature type="compositionally biased region" description="Basic and acidic residues" evidence="1">
    <location>
        <begin position="188"/>
        <end position="197"/>
    </location>
</feature>
<reference evidence="4 5" key="1">
    <citation type="journal article" date="2014" name="Front. Microbiol.">
        <title>Population and genomic analysis of the genus Halorubrum.</title>
        <authorList>
            <person name="Fullmer M.S."/>
            <person name="Soucy S.M."/>
            <person name="Swithers K.S."/>
            <person name="Makkay A.M."/>
            <person name="Wheeler R."/>
            <person name="Ventosa A."/>
            <person name="Gogarten J.P."/>
            <person name="Papke R.T."/>
        </authorList>
    </citation>
    <scope>NUCLEOTIDE SEQUENCE [LARGE SCALE GENOMIC DNA]</scope>
    <source>
        <strain evidence="4 5">Cb34</strain>
    </source>
</reference>
<evidence type="ECO:0000313" key="4">
    <source>
        <dbReference type="EMBL" id="OYR56649.1"/>
    </source>
</evidence>
<feature type="transmembrane region" description="Helical" evidence="2">
    <location>
        <begin position="33"/>
        <end position="54"/>
    </location>
</feature>
<evidence type="ECO:0000259" key="3">
    <source>
        <dbReference type="SMART" id="SM00382"/>
    </source>
</evidence>
<dbReference type="PANTHER" id="PTHR23077">
    <property type="entry name" value="AAA-FAMILY ATPASE"/>
    <property type="match status" value="1"/>
</dbReference>
<feature type="transmembrane region" description="Helical" evidence="2">
    <location>
        <begin position="99"/>
        <end position="118"/>
    </location>
</feature>
<accession>A0A256IJC5</accession>
<feature type="compositionally biased region" description="Acidic residues" evidence="1">
    <location>
        <begin position="206"/>
        <end position="221"/>
    </location>
</feature>
<dbReference type="GO" id="GO:0005524">
    <property type="term" value="F:ATP binding"/>
    <property type="evidence" value="ECO:0007669"/>
    <property type="project" value="InterPro"/>
</dbReference>
<dbReference type="InterPro" id="IPR050168">
    <property type="entry name" value="AAA_ATPase_domain"/>
</dbReference>
<dbReference type="CDD" id="cd19481">
    <property type="entry name" value="RecA-like_protease"/>
    <property type="match status" value="1"/>
</dbReference>
<proteinExistence type="predicted"/>
<dbReference type="InterPro" id="IPR003959">
    <property type="entry name" value="ATPase_AAA_core"/>
</dbReference>
<dbReference type="InterPro" id="IPR003593">
    <property type="entry name" value="AAA+_ATPase"/>
</dbReference>
<evidence type="ECO:0000313" key="5">
    <source>
        <dbReference type="Proteomes" id="UP000216308"/>
    </source>
</evidence>
<organism evidence="4 5">
    <name type="scientific">Halorubrum halodurans</name>
    <dbReference type="NCBI Taxonomy" id="1383851"/>
    <lineage>
        <taxon>Archaea</taxon>
        <taxon>Methanobacteriati</taxon>
        <taxon>Methanobacteriota</taxon>
        <taxon>Stenosarchaea group</taxon>
        <taxon>Halobacteria</taxon>
        <taxon>Halobacteriales</taxon>
        <taxon>Haloferacaceae</taxon>
        <taxon>Halorubrum</taxon>
    </lineage>
</organism>
<dbReference type="Gene3D" id="3.40.50.300">
    <property type="entry name" value="P-loop containing nucleotide triphosphate hydrolases"/>
    <property type="match status" value="1"/>
</dbReference>
<dbReference type="GO" id="GO:0016887">
    <property type="term" value="F:ATP hydrolysis activity"/>
    <property type="evidence" value="ECO:0007669"/>
    <property type="project" value="InterPro"/>
</dbReference>
<feature type="transmembrane region" description="Helical" evidence="2">
    <location>
        <begin position="60"/>
        <end position="79"/>
    </location>
</feature>
<comment type="caution">
    <text evidence="4">The sequence shown here is derived from an EMBL/GenBank/DDBJ whole genome shotgun (WGS) entry which is preliminary data.</text>
</comment>
<protein>
    <recommendedName>
        <fullName evidence="3">AAA+ ATPase domain-containing protein</fullName>
    </recommendedName>
</protein>
<dbReference type="Pfam" id="PF00004">
    <property type="entry name" value="AAA"/>
    <property type="match status" value="1"/>
</dbReference>
<gene>
    <name evidence="4" type="ORF">DJ70_08005</name>
</gene>
<feature type="compositionally biased region" description="Basic and acidic residues" evidence="1">
    <location>
        <begin position="165"/>
        <end position="179"/>
    </location>
</feature>
<feature type="domain" description="AAA+ ATPase" evidence="3">
    <location>
        <begin position="275"/>
        <end position="416"/>
    </location>
</feature>
<dbReference type="AlphaFoldDB" id="A0A256IJC5"/>
<dbReference type="OrthoDB" id="77269at2157"/>
<feature type="compositionally biased region" description="Polar residues" evidence="1">
    <location>
        <begin position="1"/>
        <end position="18"/>
    </location>
</feature>
<keyword evidence="5" id="KW-1185">Reference proteome</keyword>
<sequence>MSKPNQPGTPDQSRTPATSPGPRRSLTQAATHTVLFTITVLVVTATTLTVTTIIHRHGVPGLIIRTAAVIIGTVTAISITRRLLTNPGTTGDRSETNRVIGIAGFTGTGTAAITAVTIPNTAPIVTGTEPLTAIIAAALLSGITSYEYYRPRLKHAALAHTPDTTGEHDYDPEFVRDKTVQWNTDTSTSRDRNEHRTPRNQPGDTTPDDDATGTPTDEEGGEGINTTDYEYRWDTGDGPGFGAVGGMNAVKTELQRDVITPLTTRREKAEELGITAPNIIFYGPPGTGKSFLAEALAEELELPFAKLSGADIQSKWINESASKVKTLFREAERVAEQAGGAVVFLDELDSVLKTRDGAGSTHEEDNKVVNEFLNHLEGTGEHNIVFIGATNRLDALDDAGIRSGRIDKKIEIGEPDAEARAAVLDAQLDGLPHDLTRRDINSLARDMDGYVPADIERVVQDAAKRILHEDRDVITRGDVDAVIAQDTA</sequence>
<dbReference type="SUPFAM" id="SSF52540">
    <property type="entry name" value="P-loop containing nucleoside triphosphate hydrolases"/>
    <property type="match status" value="1"/>
</dbReference>
<dbReference type="RefSeq" id="WP_094531773.1">
    <property type="nucleotide sequence ID" value="NZ_NHPJ01000081.1"/>
</dbReference>
<keyword evidence="2" id="KW-0472">Membrane</keyword>
<dbReference type="Pfam" id="PF17862">
    <property type="entry name" value="AAA_lid_3"/>
    <property type="match status" value="1"/>
</dbReference>
<evidence type="ECO:0000256" key="2">
    <source>
        <dbReference type="SAM" id="Phobius"/>
    </source>
</evidence>
<dbReference type="InterPro" id="IPR027417">
    <property type="entry name" value="P-loop_NTPase"/>
</dbReference>
<dbReference type="Proteomes" id="UP000216308">
    <property type="component" value="Unassembled WGS sequence"/>
</dbReference>
<dbReference type="InterPro" id="IPR041569">
    <property type="entry name" value="AAA_lid_3"/>
</dbReference>